<protein>
    <submittedName>
        <fullName evidence="2">Uncharacterized protein</fullName>
    </submittedName>
</protein>
<feature type="transmembrane region" description="Helical" evidence="1">
    <location>
        <begin position="37"/>
        <end position="56"/>
    </location>
</feature>
<dbReference type="STRING" id="1789224.BFG52_14360"/>
<keyword evidence="1" id="KW-1133">Transmembrane helix</keyword>
<dbReference type="Proteomes" id="UP000093391">
    <property type="component" value="Chromosome"/>
</dbReference>
<proteinExistence type="predicted"/>
<keyword evidence="1" id="KW-0472">Membrane</keyword>
<evidence type="ECO:0000313" key="2">
    <source>
        <dbReference type="EMBL" id="AOA59416.1"/>
    </source>
</evidence>
<gene>
    <name evidence="2" type="ORF">BFG52_14360</name>
</gene>
<keyword evidence="3" id="KW-1185">Reference proteome</keyword>
<evidence type="ECO:0000256" key="1">
    <source>
        <dbReference type="SAM" id="Phobius"/>
    </source>
</evidence>
<feature type="transmembrane region" description="Helical" evidence="1">
    <location>
        <begin position="12"/>
        <end position="31"/>
    </location>
</feature>
<sequence length="122" mass="13678">MLDLWFDKTIATLHKFIVFIALIAVIAVLYLRQPLALDSIGLFMATALLYVICRYAKQQFIQRHSPMLLQRLCTWVPIALLLSLIFIKAQAALLILGVQGIAIFVASIAPLSVLYNRLLASH</sequence>
<reference evidence="2 3" key="1">
    <citation type="submission" date="2016-08" db="EMBL/GenBank/DDBJ databases">
        <authorList>
            <person name="Seilhamer J.J."/>
        </authorList>
    </citation>
    <scope>NUCLEOTIDE SEQUENCE [LARGE SCALE GENOMIC DNA]</scope>
    <source>
        <strain evidence="2 3">BRTC-1</strain>
    </source>
</reference>
<name>A0A1B2M2I4_9GAMM</name>
<dbReference type="RefSeq" id="WP_067557729.1">
    <property type="nucleotide sequence ID" value="NZ_CP016895.1"/>
</dbReference>
<feature type="transmembrane region" description="Helical" evidence="1">
    <location>
        <begin position="93"/>
        <end position="115"/>
    </location>
</feature>
<dbReference type="EMBL" id="CP016895">
    <property type="protein sequence ID" value="AOA59416.1"/>
    <property type="molecule type" value="Genomic_DNA"/>
</dbReference>
<organism evidence="2 3">
    <name type="scientific">Acinetobacter larvae</name>
    <dbReference type="NCBI Taxonomy" id="1789224"/>
    <lineage>
        <taxon>Bacteria</taxon>
        <taxon>Pseudomonadati</taxon>
        <taxon>Pseudomonadota</taxon>
        <taxon>Gammaproteobacteria</taxon>
        <taxon>Moraxellales</taxon>
        <taxon>Moraxellaceae</taxon>
        <taxon>Acinetobacter</taxon>
    </lineage>
</organism>
<keyword evidence="1" id="KW-0812">Transmembrane</keyword>
<accession>A0A1B2M2I4</accession>
<dbReference type="KEGG" id="ala:BFG52_14360"/>
<feature type="transmembrane region" description="Helical" evidence="1">
    <location>
        <begin position="68"/>
        <end position="87"/>
    </location>
</feature>
<dbReference type="AlphaFoldDB" id="A0A1B2M2I4"/>
<dbReference type="OrthoDB" id="6708935at2"/>
<evidence type="ECO:0000313" key="3">
    <source>
        <dbReference type="Proteomes" id="UP000093391"/>
    </source>
</evidence>